<sequence>MSSPHLMIKPAHPSLLDVYQQLQEQNDTATPASPRLESIISNALEICSLHHKDLQTADFSFILETIQGYSTSQQQFWESVANLVRYSVPNQRRRGEVVLDDWQRTIGYAITEVSWSQGDNIFLQQVAKAIDRVPDVASTELESQQSHSKHAHHREEKFTDGEVLAHAMIEGLLAIHQYRQAMDFYELLIEQGVVISKQLLGSLIRIAVHNGDGAHLERIGNLVLRQEDAYQSSLVSPTSDGKAKDRRLLMSAKLMDSFVYGACEHQLYDLARAVFDRGLAAGQHYKTSTFTAILNTFSVKEFGFDVVAAATALRKASKSQKDQLARGSRQGGNRPDRVRAKIDLAEKRISVADPEDIEKYVQAMEDQRVKPNMTTLNVLVKLHLEMYQYRVNGTPHWRSVFQRYNPLQLQPDIVTNNTLLAYYEKRKDLAAMRKIYDSMAGIPEAVSATTSRHARRLQRMQRAEQADRNNDHAEQETSDEVLSDQHQLPSKPHHVQSNRDIYTYNTMLHALLQHAVESKDIATIGQCFHDMELDGIAADTATFNTNILYHISRNDLISAVQVFHSMKGADPSAPGEANSIPLPKSSSGHPFSSDRWNSESLHSFDASSSRLSPSSSKPVKSRPTSASVSRRSKDSVITPAQVTILSTGSLSPHSSTPALVFDTPPAPAPDIVTLTALISGFARADNMDKATHFFKELTDRFKLEPNLKTYSTLVAGLHRAGEHERAERLWSIVLDEDKDYAPGPGTEVSDHGVSDGRERKVPQTDRVTTRADALQSNETVHEEQRQAHCQPLQPVARHLTIMERLQAETRRKLFRESLKG</sequence>
<dbReference type="Gene3D" id="1.25.40.10">
    <property type="entry name" value="Tetratricopeptide repeat domain"/>
    <property type="match status" value="2"/>
</dbReference>
<evidence type="ECO:0000313" key="5">
    <source>
        <dbReference type="Proteomes" id="UP000717515"/>
    </source>
</evidence>
<comment type="caution">
    <text evidence="4">The sequence shown here is derived from an EMBL/GenBank/DDBJ whole genome shotgun (WGS) entry which is preliminary data.</text>
</comment>
<protein>
    <submittedName>
        <fullName evidence="4">Uncharacterized protein</fullName>
    </submittedName>
</protein>
<feature type="compositionally biased region" description="Low complexity" evidence="3">
    <location>
        <begin position="607"/>
        <end position="625"/>
    </location>
</feature>
<feature type="compositionally biased region" description="Basic and acidic residues" evidence="3">
    <location>
        <begin position="748"/>
        <end position="769"/>
    </location>
</feature>
<proteinExistence type="predicted"/>
<name>A0A9P8A6K3_MORAP</name>
<reference evidence="4" key="1">
    <citation type="submission" date="2021-07" db="EMBL/GenBank/DDBJ databases">
        <title>Draft genome of Mortierella alpina, strain LL118, isolated from an aspen leaf litter sample.</title>
        <authorList>
            <person name="Yang S."/>
            <person name="Vinatzer B.A."/>
        </authorList>
    </citation>
    <scope>NUCLEOTIDE SEQUENCE</scope>
    <source>
        <strain evidence="4">LL118</strain>
    </source>
</reference>
<evidence type="ECO:0000256" key="1">
    <source>
        <dbReference type="ARBA" id="ARBA00022737"/>
    </source>
</evidence>
<dbReference type="AlphaFoldDB" id="A0A9P8A6K3"/>
<evidence type="ECO:0000313" key="4">
    <source>
        <dbReference type="EMBL" id="KAG9323202.1"/>
    </source>
</evidence>
<dbReference type="PANTHER" id="PTHR47936">
    <property type="entry name" value="PPR_LONG DOMAIN-CONTAINING PROTEIN"/>
    <property type="match status" value="1"/>
</dbReference>
<evidence type="ECO:0000256" key="3">
    <source>
        <dbReference type="SAM" id="MobiDB-lite"/>
    </source>
</evidence>
<evidence type="ECO:0000256" key="2">
    <source>
        <dbReference type="PROSITE-ProRule" id="PRU00708"/>
    </source>
</evidence>
<feature type="compositionally biased region" description="Polar residues" evidence="3">
    <location>
        <begin position="584"/>
        <end position="594"/>
    </location>
</feature>
<feature type="region of interest" description="Disordered" evidence="3">
    <location>
        <begin position="447"/>
        <end position="497"/>
    </location>
</feature>
<dbReference type="Proteomes" id="UP000717515">
    <property type="component" value="Unassembled WGS sequence"/>
</dbReference>
<dbReference type="EMBL" id="JAIFTL010000111">
    <property type="protein sequence ID" value="KAG9323202.1"/>
    <property type="molecule type" value="Genomic_DNA"/>
</dbReference>
<dbReference type="InterPro" id="IPR002885">
    <property type="entry name" value="PPR_rpt"/>
</dbReference>
<feature type="region of interest" description="Disordered" evidence="3">
    <location>
        <begin position="567"/>
        <end position="594"/>
    </location>
</feature>
<organism evidence="4 5">
    <name type="scientific">Mortierella alpina</name>
    <name type="common">Oleaginous fungus</name>
    <name type="synonym">Mortierella renispora</name>
    <dbReference type="NCBI Taxonomy" id="64518"/>
    <lineage>
        <taxon>Eukaryota</taxon>
        <taxon>Fungi</taxon>
        <taxon>Fungi incertae sedis</taxon>
        <taxon>Mucoromycota</taxon>
        <taxon>Mortierellomycotina</taxon>
        <taxon>Mortierellomycetes</taxon>
        <taxon>Mortierellales</taxon>
        <taxon>Mortierellaceae</taxon>
        <taxon>Mortierella</taxon>
    </lineage>
</organism>
<dbReference type="NCBIfam" id="TIGR00756">
    <property type="entry name" value="PPR"/>
    <property type="match status" value="1"/>
</dbReference>
<accession>A0A9P8A6K3</accession>
<dbReference type="PROSITE" id="PS51375">
    <property type="entry name" value="PPR"/>
    <property type="match status" value="1"/>
</dbReference>
<feature type="region of interest" description="Disordered" evidence="3">
    <location>
        <begin position="607"/>
        <end position="634"/>
    </location>
</feature>
<keyword evidence="1" id="KW-0677">Repeat</keyword>
<dbReference type="InterPro" id="IPR011990">
    <property type="entry name" value="TPR-like_helical_dom_sf"/>
</dbReference>
<dbReference type="Pfam" id="PF13041">
    <property type="entry name" value="PPR_2"/>
    <property type="match status" value="1"/>
</dbReference>
<dbReference type="PANTHER" id="PTHR47936:SF1">
    <property type="entry name" value="PENTATRICOPEPTIDE REPEAT-CONTAINING PROTEIN GUN1, CHLOROPLASTIC"/>
    <property type="match status" value="1"/>
</dbReference>
<feature type="compositionally biased region" description="Basic and acidic residues" evidence="3">
    <location>
        <begin position="461"/>
        <end position="475"/>
    </location>
</feature>
<feature type="region of interest" description="Disordered" evidence="3">
    <location>
        <begin position="741"/>
        <end position="770"/>
    </location>
</feature>
<gene>
    <name evidence="4" type="ORF">KVV02_002991</name>
</gene>
<feature type="repeat" description="PPR" evidence="2">
    <location>
        <begin position="670"/>
        <end position="700"/>
    </location>
</feature>